<dbReference type="PANTHER" id="PTHR11258">
    <property type="entry name" value="2-5 OLIGOADENYLATE SYNTHETASE"/>
    <property type="match status" value="1"/>
</dbReference>
<dbReference type="GO" id="GO:0016020">
    <property type="term" value="C:membrane"/>
    <property type="evidence" value="ECO:0007669"/>
    <property type="project" value="TreeGrafter"/>
</dbReference>
<dbReference type="GO" id="GO:0005654">
    <property type="term" value="C:nucleoplasm"/>
    <property type="evidence" value="ECO:0007669"/>
    <property type="project" value="TreeGrafter"/>
</dbReference>
<reference evidence="1 2" key="1">
    <citation type="journal article" date="2013" name="BMC Genomics">
        <title>Reconstruction of the lipid metabolism for the microalga Monoraphidium neglectum from its genome sequence reveals characteristics suitable for biofuel production.</title>
        <authorList>
            <person name="Bogen C."/>
            <person name="Al-Dilaimi A."/>
            <person name="Albersmeier A."/>
            <person name="Wichmann J."/>
            <person name="Grundmann M."/>
            <person name="Rupp O."/>
            <person name="Lauersen K.J."/>
            <person name="Blifernez-Klassen O."/>
            <person name="Kalinowski J."/>
            <person name="Goesmann A."/>
            <person name="Mussgnug J.H."/>
            <person name="Kruse O."/>
        </authorList>
    </citation>
    <scope>NUCLEOTIDE SEQUENCE [LARGE SCALE GENOMIC DNA]</scope>
    <source>
        <strain evidence="1 2">SAG 48.87</strain>
    </source>
</reference>
<dbReference type="AlphaFoldDB" id="A0A0D2MMP9"/>
<dbReference type="GO" id="GO:0001730">
    <property type="term" value="F:2'-5'-oligoadenylate synthetase activity"/>
    <property type="evidence" value="ECO:0007669"/>
    <property type="project" value="TreeGrafter"/>
</dbReference>
<dbReference type="RefSeq" id="XP_013900856.1">
    <property type="nucleotide sequence ID" value="XM_014045402.1"/>
</dbReference>
<dbReference type="KEGG" id="mng:MNEG_6124"/>
<accession>A0A0D2MMP9</accession>
<dbReference type="GO" id="GO:0003725">
    <property type="term" value="F:double-stranded RNA binding"/>
    <property type="evidence" value="ECO:0007669"/>
    <property type="project" value="TreeGrafter"/>
</dbReference>
<proteinExistence type="predicted"/>
<name>A0A0D2MMP9_9CHLO</name>
<dbReference type="InterPro" id="IPR043519">
    <property type="entry name" value="NT_sf"/>
</dbReference>
<evidence type="ECO:0000313" key="2">
    <source>
        <dbReference type="Proteomes" id="UP000054498"/>
    </source>
</evidence>
<keyword evidence="2" id="KW-1185">Reference proteome</keyword>
<dbReference type="GO" id="GO:0005829">
    <property type="term" value="C:cytosol"/>
    <property type="evidence" value="ECO:0007669"/>
    <property type="project" value="TreeGrafter"/>
</dbReference>
<dbReference type="Proteomes" id="UP000054498">
    <property type="component" value="Unassembled WGS sequence"/>
</dbReference>
<sequence>MQPQTEAQAAVPAITDEVYEVFRKKLSSTIWSLHNLIRGGSAQKLTNLAGSYDLDLVLLVNHPGTTWDVARKASIADVQELLVSEGWGAIPTKPFKHGRFERPSLDPAGPLHLDVLPVPKPANLGSGSLDKALYNALLAPLLLPAAAHSDRAAARSSDQCYPPHPAVLPVSDRTRVLQLTEVEVEVVRAQHPTTKNGMRLLKAWVRFGDHEIRGTDKIPGIVCEVLVMAACRRDQLNVPYFAAATRQAAIGGGRPPGVMEAFMGGLELIATRLRLIPLEPAQADKDNPPAPVVAEVLYTAEQAERYRGCWGPGKPPFTPIILYPADPTCNMRERVEFAHWDELADAAALLHSQLASGASQCSSREDWARRVEGTSLRGVARQFLPGGVK</sequence>
<evidence type="ECO:0000313" key="1">
    <source>
        <dbReference type="EMBL" id="KIZ01837.1"/>
    </source>
</evidence>
<dbReference type="SUPFAM" id="SSF81301">
    <property type="entry name" value="Nucleotidyltransferase"/>
    <property type="match status" value="1"/>
</dbReference>
<protein>
    <submittedName>
        <fullName evidence="1">Uncharacterized protein</fullName>
    </submittedName>
</protein>
<gene>
    <name evidence="1" type="ORF">MNEG_6124</name>
</gene>
<organism evidence="1 2">
    <name type="scientific">Monoraphidium neglectum</name>
    <dbReference type="NCBI Taxonomy" id="145388"/>
    <lineage>
        <taxon>Eukaryota</taxon>
        <taxon>Viridiplantae</taxon>
        <taxon>Chlorophyta</taxon>
        <taxon>core chlorophytes</taxon>
        <taxon>Chlorophyceae</taxon>
        <taxon>CS clade</taxon>
        <taxon>Sphaeropleales</taxon>
        <taxon>Selenastraceae</taxon>
        <taxon>Monoraphidium</taxon>
    </lineage>
</organism>
<dbReference type="PANTHER" id="PTHR11258:SF11">
    <property type="entry name" value="C2H2-TYPE DOMAIN-CONTAINING PROTEIN"/>
    <property type="match status" value="1"/>
</dbReference>
<dbReference type="GeneID" id="25739000"/>
<dbReference type="OrthoDB" id="10626706at2759"/>
<dbReference type="PROSITE" id="PS50152">
    <property type="entry name" value="25A_SYNTH_3"/>
    <property type="match status" value="1"/>
</dbReference>
<dbReference type="EMBL" id="KK101186">
    <property type="protein sequence ID" value="KIZ01837.1"/>
    <property type="molecule type" value="Genomic_DNA"/>
</dbReference>
<dbReference type="Gene3D" id="3.30.460.10">
    <property type="entry name" value="Beta Polymerase, domain 2"/>
    <property type="match status" value="1"/>
</dbReference>